<sequence length="282" mass="31159">MKLPVFDNHVHLRREGRFIEAVKEFERKGGTGILLVNLPIPSDATRPDYFDSMYAEAERLRDSLKASTHISVVLAIGPYPLTLLDLAERTGLARAEELMLKGVETAAEHISCGKADVLGEVGRPHFDVPGEVMEASNRILDACMREARNAGCAVVLHTEDPTPGMMGALALMADRAGIRRGMVVKHHCTDLVLDEENHGIFPSVTASRENVFSAASKGTRFMLETDYIDDPARPGAFMGIGTVPRRVRELSESGRCDESALWKIGFENPATLYGRDRIVQWW</sequence>
<evidence type="ECO:0000313" key="3">
    <source>
        <dbReference type="Proteomes" id="UP000716004"/>
    </source>
</evidence>
<organism evidence="1 3">
    <name type="scientific">Candidatus Sysuiplasma superficiale</name>
    <dbReference type="NCBI Taxonomy" id="2823368"/>
    <lineage>
        <taxon>Archaea</taxon>
        <taxon>Methanobacteriati</taxon>
        <taxon>Thermoplasmatota</taxon>
        <taxon>Thermoplasmata</taxon>
        <taxon>Candidatus Sysuiplasmatales</taxon>
        <taxon>Candidatus Sysuiplasmataceae</taxon>
        <taxon>Candidatus Sysuiplasma</taxon>
    </lineage>
</organism>
<dbReference type="AlphaFoldDB" id="A0A8J8CBW2"/>
<dbReference type="PANTHER" id="PTHR42206">
    <property type="entry name" value="METAL-DEPENDENT HYDROLASE-RELATED"/>
    <property type="match status" value="1"/>
</dbReference>
<dbReference type="InterPro" id="IPR001130">
    <property type="entry name" value="TatD-like"/>
</dbReference>
<comment type="caution">
    <text evidence="1">The sequence shown here is derived from an EMBL/GenBank/DDBJ whole genome shotgun (WGS) entry which is preliminary data.</text>
</comment>
<proteinExistence type="predicted"/>
<reference evidence="1" key="1">
    <citation type="submission" date="2021-04" db="EMBL/GenBank/DDBJ databases">
        <title>Genomic insights into ecological role and evolution of a novel Thermoplasmata order Candidatus Sysuiplasmatales.</title>
        <authorList>
            <person name="Yuan Y."/>
        </authorList>
    </citation>
    <scope>NUCLEOTIDE SEQUENCE</scope>
    <source>
        <strain evidence="2">TUT19-bin139</strain>
        <strain evidence="1">YP2-bin.285</strain>
    </source>
</reference>
<dbReference type="SUPFAM" id="SSF51556">
    <property type="entry name" value="Metallo-dependent hydrolases"/>
    <property type="match status" value="1"/>
</dbReference>
<dbReference type="EMBL" id="JAHEAC010000060">
    <property type="protein sequence ID" value="MBX8644409.1"/>
    <property type="molecule type" value="Genomic_DNA"/>
</dbReference>
<dbReference type="PANTHER" id="PTHR42206:SF1">
    <property type="entry name" value="METAL-DEPENDENT HYDROLASE"/>
    <property type="match status" value="1"/>
</dbReference>
<dbReference type="InterPro" id="IPR032466">
    <property type="entry name" value="Metal_Hydrolase"/>
</dbReference>
<dbReference type="GO" id="GO:0016788">
    <property type="term" value="F:hydrolase activity, acting on ester bonds"/>
    <property type="evidence" value="ECO:0007669"/>
    <property type="project" value="InterPro"/>
</dbReference>
<keyword evidence="1" id="KW-0378">Hydrolase</keyword>
<dbReference type="Gene3D" id="3.20.20.140">
    <property type="entry name" value="Metal-dependent hydrolases"/>
    <property type="match status" value="1"/>
</dbReference>
<name>A0A8J8CBW2_9ARCH</name>
<dbReference type="Proteomes" id="UP000750197">
    <property type="component" value="Unassembled WGS sequence"/>
</dbReference>
<dbReference type="PIRSF" id="PIRSF004961">
    <property type="entry name" value="UCP004961_TatD"/>
    <property type="match status" value="1"/>
</dbReference>
<dbReference type="Pfam" id="PF01026">
    <property type="entry name" value="TatD_DNase"/>
    <property type="match status" value="1"/>
</dbReference>
<protein>
    <submittedName>
        <fullName evidence="1">TatD family hydrolase</fullName>
    </submittedName>
</protein>
<dbReference type="Proteomes" id="UP000716004">
    <property type="component" value="Unassembled WGS sequence"/>
</dbReference>
<gene>
    <name evidence="1" type="ORF">J9259_08190</name>
    <name evidence="2" type="ORF">KIY12_06795</name>
</gene>
<dbReference type="EMBL" id="JAGVSJ010000029">
    <property type="protein sequence ID" value="MBX8632474.1"/>
    <property type="molecule type" value="Genomic_DNA"/>
</dbReference>
<dbReference type="InterPro" id="IPR011589">
    <property type="entry name" value="UCP004961"/>
</dbReference>
<accession>A0A8J8CBW2</accession>
<evidence type="ECO:0000313" key="2">
    <source>
        <dbReference type="EMBL" id="MBX8644409.1"/>
    </source>
</evidence>
<evidence type="ECO:0000313" key="1">
    <source>
        <dbReference type="EMBL" id="MBX8632474.1"/>
    </source>
</evidence>